<accession>A0A9P6H105</accession>
<dbReference type="AlphaFoldDB" id="A0A9P6H105"/>
<gene>
    <name evidence="3" type="primary">Cpsf100</name>
    <name evidence="3" type="ORF">NGRA_0406</name>
</gene>
<dbReference type="GO" id="GO:0003723">
    <property type="term" value="F:RNA binding"/>
    <property type="evidence" value="ECO:0007669"/>
    <property type="project" value="UniProtKB-KW"/>
</dbReference>
<comment type="subcellular location">
    <subcellularLocation>
        <location evidence="1">Nucleus</location>
    </subcellularLocation>
</comment>
<dbReference type="EMBL" id="SBJO01000014">
    <property type="protein sequence ID" value="KAF9764642.1"/>
    <property type="molecule type" value="Genomic_DNA"/>
</dbReference>
<dbReference type="Proteomes" id="UP000740883">
    <property type="component" value="Unassembled WGS sequence"/>
</dbReference>
<organism evidence="3 4">
    <name type="scientific">Nosema granulosis</name>
    <dbReference type="NCBI Taxonomy" id="83296"/>
    <lineage>
        <taxon>Eukaryota</taxon>
        <taxon>Fungi</taxon>
        <taxon>Fungi incertae sedis</taxon>
        <taxon>Microsporidia</taxon>
        <taxon>Nosematidae</taxon>
        <taxon>Nosema</taxon>
    </lineage>
</organism>
<keyword evidence="1" id="KW-0507">mRNA processing</keyword>
<dbReference type="GO" id="GO:0006398">
    <property type="term" value="P:mRNA 3'-end processing by stem-loop binding and cleavage"/>
    <property type="evidence" value="ECO:0007669"/>
    <property type="project" value="InterPro"/>
</dbReference>
<feature type="domain" description="Metallo-beta-lactamase" evidence="2">
    <location>
        <begin position="21"/>
        <end position="185"/>
    </location>
</feature>
<proteinExistence type="inferred from homology"/>
<comment type="caution">
    <text evidence="3">The sequence shown here is derived from an EMBL/GenBank/DDBJ whole genome shotgun (WGS) entry which is preliminary data.</text>
</comment>
<sequence>MTKDFVKLTPLLNIPGIYCHLLELNDTKILVNCGTDQYMDVSIYKNILPIILDCDVILVTSFGIECIGALPYIISNNYYKFVYMTLPNKILGNIVLEEHMNIMKTFYTFDLKKTSNILDTSEKIVDIKYMQPFSIKDISICAFNCGYSLGSTLFRITKGVTSIYIGYNINHRKENHLDGVDLNKIKEPFLFITNSAYVYKEDVSCKERDGDIKRFAEKYIAKKMRLIFVVEYPRFLELALILNTMKNTKILCLSYQVKKFIERAKSMIEWTGSKTLETFYREKHNPFEFDNIEFIDFCTKMKDFQILILIDDNVLSPVTSSVIHKYNTENTILVFLNEEKEEKFIRDSNSCRVYNFTGRYVEQTEEESSESSEFIEEDLDSSEEKDLHWSNFSCEVWKGRVEAASLQEDKSPQTEEQLYEMIYGKKESKQRENKLEICESEEGGEEMRFPLDKNFRNFDNYGEYVDLEKFKQKRLRVEEIKKEKKPVEMIYIEDKKLISSGFQIKCLTTTLNFSGTCDLNSIKMILQGMEVQKVLIIPSDVESAKMFFYSLLYLNTMSQYYLCRGPVNLSSDTSMSIVNLSADFLSIEYKNIGDDNIAQFKGRKIGNVIEYLGKPKDIMVANLEINEIKKKLIENNLKVEASGNILIVEKKTNVILEDNRIVLEGEHSDFYYYIRNILYQNIAMI</sequence>
<dbReference type="PANTHER" id="PTHR45922:SF1">
    <property type="entry name" value="CLEAVAGE AND POLYADENYLATION SPECIFICITY FACTOR SUBUNIT 2"/>
    <property type="match status" value="1"/>
</dbReference>
<evidence type="ECO:0000313" key="4">
    <source>
        <dbReference type="Proteomes" id="UP000740883"/>
    </source>
</evidence>
<dbReference type="SUPFAM" id="SSF56281">
    <property type="entry name" value="Metallo-hydrolase/oxidoreductase"/>
    <property type="match status" value="1"/>
</dbReference>
<keyword evidence="1" id="KW-0694">RNA-binding</keyword>
<protein>
    <recommendedName>
        <fullName evidence="1">Cleavage and polyadenylation specificity factor subunit 2</fullName>
    </recommendedName>
    <alternativeName>
        <fullName evidence="1">Cleavage and polyadenylation specificity factor 100 kDa subunit</fullName>
    </alternativeName>
</protein>
<dbReference type="OrthoDB" id="64353at2759"/>
<keyword evidence="4" id="KW-1185">Reference proteome</keyword>
<dbReference type="Pfam" id="PF16661">
    <property type="entry name" value="Lactamase_B_6"/>
    <property type="match status" value="1"/>
</dbReference>
<keyword evidence="1" id="KW-0539">Nucleus</keyword>
<evidence type="ECO:0000313" key="3">
    <source>
        <dbReference type="EMBL" id="KAF9764642.1"/>
    </source>
</evidence>
<dbReference type="PANTHER" id="PTHR45922">
    <property type="entry name" value="CLEAVAGE AND POLYADENYLATION SPECIFICITY FACTOR SUBUNIT 2"/>
    <property type="match status" value="1"/>
</dbReference>
<dbReference type="Gene3D" id="3.60.15.10">
    <property type="entry name" value="Ribonuclease Z/Hydroxyacylglutathione hydrolase-like"/>
    <property type="match status" value="1"/>
</dbReference>
<dbReference type="InterPro" id="IPR001279">
    <property type="entry name" value="Metallo-B-lactamas"/>
</dbReference>
<comment type="similarity">
    <text evidence="1">Belongs to the metallo-beta-lactamase superfamily. RNA-metabolizing metallo-beta-lactamase-like family. CPSF2/YSH1 subfamily.</text>
</comment>
<evidence type="ECO:0000256" key="1">
    <source>
        <dbReference type="RuleBase" id="RU365006"/>
    </source>
</evidence>
<reference evidence="3 4" key="1">
    <citation type="journal article" date="2020" name="Genome Biol. Evol.">
        <title>Comparative genomics of strictly vertically transmitted, feminizing microsporidia endosymbionts of amphipod crustaceans.</title>
        <authorList>
            <person name="Cormier A."/>
            <person name="Chebbi M.A."/>
            <person name="Giraud I."/>
            <person name="Wattier R."/>
            <person name="Teixeira M."/>
            <person name="Gilbert C."/>
            <person name="Rigaud T."/>
            <person name="Cordaux R."/>
        </authorList>
    </citation>
    <scope>NUCLEOTIDE SEQUENCE [LARGE SCALE GENOMIC DNA]</scope>
    <source>
        <strain evidence="3 4">Ou3-Ou53</strain>
    </source>
</reference>
<dbReference type="InterPro" id="IPR027075">
    <property type="entry name" value="CPSF2"/>
</dbReference>
<dbReference type="InterPro" id="IPR036866">
    <property type="entry name" value="RibonucZ/Hydroxyglut_hydro"/>
</dbReference>
<name>A0A9P6H105_9MICR</name>
<dbReference type="GO" id="GO:0005847">
    <property type="term" value="C:mRNA cleavage and polyadenylation specificity factor complex"/>
    <property type="evidence" value="ECO:0007669"/>
    <property type="project" value="InterPro"/>
</dbReference>
<evidence type="ECO:0000259" key="2">
    <source>
        <dbReference type="Pfam" id="PF16661"/>
    </source>
</evidence>